<dbReference type="GO" id="GO:0005829">
    <property type="term" value="C:cytosol"/>
    <property type="evidence" value="ECO:0007669"/>
    <property type="project" value="TreeGrafter"/>
</dbReference>
<dbReference type="eggNOG" id="COG0778">
    <property type="taxonomic scope" value="Bacteria"/>
</dbReference>
<evidence type="ECO:0000256" key="2">
    <source>
        <dbReference type="ARBA" id="ARBA00007118"/>
    </source>
</evidence>
<keyword evidence="3" id="KW-0285">Flavoprotein</keyword>
<evidence type="ECO:0000256" key="5">
    <source>
        <dbReference type="ARBA" id="ARBA00022857"/>
    </source>
</evidence>
<evidence type="ECO:0000256" key="3">
    <source>
        <dbReference type="ARBA" id="ARBA00022630"/>
    </source>
</evidence>
<keyword evidence="10" id="KW-1185">Reference proteome</keyword>
<evidence type="ECO:0000256" key="6">
    <source>
        <dbReference type="ARBA" id="ARBA00023002"/>
    </source>
</evidence>
<evidence type="ECO:0000256" key="4">
    <source>
        <dbReference type="ARBA" id="ARBA00022643"/>
    </source>
</evidence>
<dbReference type="GO" id="GO:0046857">
    <property type="term" value="F:oxidoreductase activity, acting on other nitrogenous compounds as donors, with NAD or NADP as acceptor"/>
    <property type="evidence" value="ECO:0007669"/>
    <property type="project" value="TreeGrafter"/>
</dbReference>
<dbReference type="InterPro" id="IPR029479">
    <property type="entry name" value="Nitroreductase"/>
</dbReference>
<keyword evidence="6" id="KW-0560">Oxidoreductase</keyword>
<keyword evidence="5" id="KW-0521">NADP</keyword>
<evidence type="ECO:0000313" key="10">
    <source>
        <dbReference type="Proteomes" id="UP000017090"/>
    </source>
</evidence>
<dbReference type="PATRIC" id="fig|1111454.3.peg.2101"/>
<dbReference type="InterPro" id="IPR033878">
    <property type="entry name" value="NfsB-like"/>
</dbReference>
<dbReference type="Proteomes" id="UP000017090">
    <property type="component" value="Unassembled WGS sequence"/>
</dbReference>
<proteinExistence type="inferred from homology"/>
<organism evidence="9 10">
    <name type="scientific">Megasphaera vaginalis</name>
    <name type="common">ex Srinivasan et al. 2021</name>
    <dbReference type="NCBI Taxonomy" id="1111454"/>
    <lineage>
        <taxon>Bacteria</taxon>
        <taxon>Bacillati</taxon>
        <taxon>Bacillota</taxon>
        <taxon>Negativicutes</taxon>
        <taxon>Veillonellales</taxon>
        <taxon>Veillonellaceae</taxon>
        <taxon>Megasphaera</taxon>
    </lineage>
</organism>
<dbReference type="Gene3D" id="3.40.109.10">
    <property type="entry name" value="NADH Oxidase"/>
    <property type="match status" value="1"/>
</dbReference>
<evidence type="ECO:0000256" key="1">
    <source>
        <dbReference type="ARBA" id="ARBA00001917"/>
    </source>
</evidence>
<evidence type="ECO:0000256" key="7">
    <source>
        <dbReference type="ARBA" id="ARBA00023027"/>
    </source>
</evidence>
<evidence type="ECO:0000259" key="8">
    <source>
        <dbReference type="Pfam" id="PF00881"/>
    </source>
</evidence>
<protein>
    <submittedName>
        <fullName evidence="9">Nitroreductase family protein</fullName>
    </submittedName>
</protein>
<gene>
    <name evidence="9" type="ORF">HMPREF1250_0477</name>
</gene>
<sequence>MNDIGKKITDALQYRFACKKYDKNKQVSDADFHTILEAARLSPSSFGYEPWRFLVIERQDVKDALYPIAWGARNSLEGASHLVVILARKAVDMNYASPYITHIMKDIQQFPDDIGAARRKGFENFQKNDFKLLESDRAMFDWACKQTYIALADMLMTAALLGVDACPIEGFDREKVEAMLAEKGVLDREHFGVSVMVSFGYRSGDHRPKTRQQQDDVVQWIR</sequence>
<dbReference type="RefSeq" id="WP_023054553.1">
    <property type="nucleotide sequence ID" value="NZ_AWXA01000059.1"/>
</dbReference>
<comment type="similarity">
    <text evidence="2">Belongs to the nitroreductase family.</text>
</comment>
<feature type="domain" description="Nitroreductase" evidence="8">
    <location>
        <begin position="13"/>
        <end position="181"/>
    </location>
</feature>
<comment type="cofactor">
    <cofactor evidence="1">
        <name>FMN</name>
        <dbReference type="ChEBI" id="CHEBI:58210"/>
    </cofactor>
</comment>
<dbReference type="InterPro" id="IPR050627">
    <property type="entry name" value="Nitroreductase/BluB"/>
</dbReference>
<comment type="caution">
    <text evidence="9">The sequence shown here is derived from an EMBL/GenBank/DDBJ whole genome shotgun (WGS) entry which is preliminary data.</text>
</comment>
<dbReference type="CDD" id="cd02149">
    <property type="entry name" value="NfsB-like"/>
    <property type="match status" value="1"/>
</dbReference>
<dbReference type="SUPFAM" id="SSF55469">
    <property type="entry name" value="FMN-dependent nitroreductase-like"/>
    <property type="match status" value="1"/>
</dbReference>
<dbReference type="PANTHER" id="PTHR23026:SF125">
    <property type="entry name" value="OXYGEN-INSENSITIVE NAD(P)H NITROREDUCTASE"/>
    <property type="match status" value="1"/>
</dbReference>
<dbReference type="Pfam" id="PF00881">
    <property type="entry name" value="Nitroreductase"/>
    <property type="match status" value="1"/>
</dbReference>
<evidence type="ECO:0000313" key="9">
    <source>
        <dbReference type="EMBL" id="ERT56626.1"/>
    </source>
</evidence>
<dbReference type="AlphaFoldDB" id="U7UBB3"/>
<reference evidence="9 10" key="1">
    <citation type="submission" date="2013-09" db="EMBL/GenBank/DDBJ databases">
        <authorList>
            <person name="Durkin A.S."/>
            <person name="Haft D.R."/>
            <person name="McCorrison J."/>
            <person name="Torralba M."/>
            <person name="Gillis M."/>
            <person name="Haft D.H."/>
            <person name="Methe B."/>
            <person name="Sutton G."/>
            <person name="Nelson K.E."/>
        </authorList>
    </citation>
    <scope>NUCLEOTIDE SEQUENCE [LARGE SCALE GENOMIC DNA]</scope>
    <source>
        <strain evidence="9 10">BV3C16-1</strain>
    </source>
</reference>
<dbReference type="GO" id="GO:0046256">
    <property type="term" value="P:2,4,6-trinitrotoluene catabolic process"/>
    <property type="evidence" value="ECO:0007669"/>
    <property type="project" value="TreeGrafter"/>
</dbReference>
<keyword evidence="4" id="KW-0288">FMN</keyword>
<name>U7UBB3_9FIRM</name>
<dbReference type="OrthoDB" id="9783470at2"/>
<dbReference type="InterPro" id="IPR000415">
    <property type="entry name" value="Nitroreductase-like"/>
</dbReference>
<dbReference type="STRING" id="1111454.HMPREF1250_0477"/>
<accession>U7UBB3</accession>
<dbReference type="PANTHER" id="PTHR23026">
    <property type="entry name" value="NADPH NITROREDUCTASE"/>
    <property type="match status" value="1"/>
</dbReference>
<keyword evidence="7" id="KW-0520">NAD</keyword>
<dbReference type="EMBL" id="AWXA01000059">
    <property type="protein sequence ID" value="ERT56626.1"/>
    <property type="molecule type" value="Genomic_DNA"/>
</dbReference>